<keyword evidence="2" id="KW-1185">Reference proteome</keyword>
<dbReference type="Proteomes" id="UP001159363">
    <property type="component" value="Chromosome 2"/>
</dbReference>
<name>A0ABQ9IA37_9NEOP</name>
<protein>
    <submittedName>
        <fullName evidence="1">Uncharacterized protein</fullName>
    </submittedName>
</protein>
<gene>
    <name evidence="1" type="ORF">PR048_006117</name>
</gene>
<organism evidence="1 2">
    <name type="scientific">Dryococelus australis</name>
    <dbReference type="NCBI Taxonomy" id="614101"/>
    <lineage>
        <taxon>Eukaryota</taxon>
        <taxon>Metazoa</taxon>
        <taxon>Ecdysozoa</taxon>
        <taxon>Arthropoda</taxon>
        <taxon>Hexapoda</taxon>
        <taxon>Insecta</taxon>
        <taxon>Pterygota</taxon>
        <taxon>Neoptera</taxon>
        <taxon>Polyneoptera</taxon>
        <taxon>Phasmatodea</taxon>
        <taxon>Verophasmatodea</taxon>
        <taxon>Anareolatae</taxon>
        <taxon>Phasmatidae</taxon>
        <taxon>Eurycanthinae</taxon>
        <taxon>Dryococelus</taxon>
    </lineage>
</organism>
<dbReference type="EMBL" id="JARBHB010000002">
    <property type="protein sequence ID" value="KAJ8893519.1"/>
    <property type="molecule type" value="Genomic_DNA"/>
</dbReference>
<evidence type="ECO:0000313" key="1">
    <source>
        <dbReference type="EMBL" id="KAJ8893519.1"/>
    </source>
</evidence>
<reference evidence="1 2" key="1">
    <citation type="submission" date="2023-02" db="EMBL/GenBank/DDBJ databases">
        <title>LHISI_Scaffold_Assembly.</title>
        <authorList>
            <person name="Stuart O.P."/>
            <person name="Cleave R."/>
            <person name="Magrath M.J.L."/>
            <person name="Mikheyev A.S."/>
        </authorList>
    </citation>
    <scope>NUCLEOTIDE SEQUENCE [LARGE SCALE GENOMIC DNA]</scope>
    <source>
        <strain evidence="1">Daus_M_001</strain>
        <tissue evidence="1">Leg muscle</tissue>
    </source>
</reference>
<proteinExistence type="predicted"/>
<sequence>MGRQIENNGYYLKKKEATWQASYGSNTREHPCSETSHFSFSSTFGPDEASSLQNGGVCTNSANVIVPTAEHFVMTKLTFICRATLINNFRHGWKPIFVSSTSKLVTVWGAVDELGIIGLYNFWRGWQNSDGNA</sequence>
<accession>A0ABQ9IA37</accession>
<evidence type="ECO:0000313" key="2">
    <source>
        <dbReference type="Proteomes" id="UP001159363"/>
    </source>
</evidence>
<comment type="caution">
    <text evidence="1">The sequence shown here is derived from an EMBL/GenBank/DDBJ whole genome shotgun (WGS) entry which is preliminary data.</text>
</comment>